<dbReference type="EMBL" id="KV745039">
    <property type="protein sequence ID" value="OCK78805.1"/>
    <property type="molecule type" value="Genomic_DNA"/>
</dbReference>
<dbReference type="OrthoDB" id="1045822at2759"/>
<dbReference type="Pfam" id="PF04749">
    <property type="entry name" value="PLAC8"/>
    <property type="match status" value="1"/>
</dbReference>
<keyword evidence="3" id="KW-1185">Reference proteome</keyword>
<name>A0A8E2E7G8_9PEZI</name>
<feature type="region of interest" description="Disordered" evidence="1">
    <location>
        <begin position="244"/>
        <end position="273"/>
    </location>
</feature>
<dbReference type="PANTHER" id="PTHR15907">
    <property type="entry name" value="DUF614 FAMILY PROTEIN-RELATED"/>
    <property type="match status" value="1"/>
</dbReference>
<dbReference type="InterPro" id="IPR006461">
    <property type="entry name" value="PLAC_motif_containing"/>
</dbReference>
<accession>A0A8E2E7G8</accession>
<dbReference type="Proteomes" id="UP000250266">
    <property type="component" value="Unassembled WGS sequence"/>
</dbReference>
<feature type="compositionally biased region" description="Low complexity" evidence="1">
    <location>
        <begin position="40"/>
        <end position="52"/>
    </location>
</feature>
<dbReference type="NCBIfam" id="TIGR01571">
    <property type="entry name" value="A_thal_Cys_rich"/>
    <property type="match status" value="1"/>
</dbReference>
<feature type="region of interest" description="Disordered" evidence="1">
    <location>
        <begin position="24"/>
        <end position="104"/>
    </location>
</feature>
<feature type="compositionally biased region" description="Basic and acidic residues" evidence="1">
    <location>
        <begin position="63"/>
        <end position="80"/>
    </location>
</feature>
<sequence length="273" mass="29792">MRNSVTPLSSLPIPVQSYRQSRPIQSLYIPHQPEVPPSPESYSPLPQKTPITPSSPGPIPIKGDSDFHSGRPMSHAEEPYSPRSIRSPTTPLRPVFSPDAATGPNGLNPELHQPGQIVHPNMDLSAPGADHEWKHSLCDCGSDVGTCMTGLFCPCVIYGKAAYRLSQRTDKKDPTDMLGYSATNTQCGLMAAACGLWCLFPLIQRTRLRHLYKLSGSIGSDICKACYCCCCVVIQNEREIRDREESARRWAGPAGTEAYSSPGQMVYAPPPRG</sequence>
<reference evidence="2 3" key="1">
    <citation type="journal article" date="2016" name="Nat. Commun.">
        <title>Ectomycorrhizal ecology is imprinted in the genome of the dominant symbiotic fungus Cenococcum geophilum.</title>
        <authorList>
            <consortium name="DOE Joint Genome Institute"/>
            <person name="Peter M."/>
            <person name="Kohler A."/>
            <person name="Ohm R.A."/>
            <person name="Kuo A."/>
            <person name="Krutzmann J."/>
            <person name="Morin E."/>
            <person name="Arend M."/>
            <person name="Barry K.W."/>
            <person name="Binder M."/>
            <person name="Choi C."/>
            <person name="Clum A."/>
            <person name="Copeland A."/>
            <person name="Grisel N."/>
            <person name="Haridas S."/>
            <person name="Kipfer T."/>
            <person name="LaButti K."/>
            <person name="Lindquist E."/>
            <person name="Lipzen A."/>
            <person name="Maire R."/>
            <person name="Meier B."/>
            <person name="Mihaltcheva S."/>
            <person name="Molinier V."/>
            <person name="Murat C."/>
            <person name="Poggeler S."/>
            <person name="Quandt C.A."/>
            <person name="Sperisen C."/>
            <person name="Tritt A."/>
            <person name="Tisserant E."/>
            <person name="Crous P.W."/>
            <person name="Henrissat B."/>
            <person name="Nehls U."/>
            <person name="Egli S."/>
            <person name="Spatafora J.W."/>
            <person name="Grigoriev I.V."/>
            <person name="Martin F.M."/>
        </authorList>
    </citation>
    <scope>NUCLEOTIDE SEQUENCE [LARGE SCALE GENOMIC DNA]</scope>
    <source>
        <strain evidence="2 3">CBS 459.81</strain>
    </source>
</reference>
<dbReference type="AlphaFoldDB" id="A0A8E2E7G8"/>
<gene>
    <name evidence="2" type="ORF">K432DRAFT_301179</name>
</gene>
<protein>
    <submittedName>
        <fullName evidence="2">PLAC8-domain-containing protein</fullName>
    </submittedName>
</protein>
<evidence type="ECO:0000313" key="3">
    <source>
        <dbReference type="Proteomes" id="UP000250266"/>
    </source>
</evidence>
<evidence type="ECO:0000256" key="1">
    <source>
        <dbReference type="SAM" id="MobiDB-lite"/>
    </source>
</evidence>
<organism evidence="2 3">
    <name type="scientific">Lepidopterella palustris CBS 459.81</name>
    <dbReference type="NCBI Taxonomy" id="1314670"/>
    <lineage>
        <taxon>Eukaryota</taxon>
        <taxon>Fungi</taxon>
        <taxon>Dikarya</taxon>
        <taxon>Ascomycota</taxon>
        <taxon>Pezizomycotina</taxon>
        <taxon>Dothideomycetes</taxon>
        <taxon>Pleosporomycetidae</taxon>
        <taxon>Mytilinidiales</taxon>
        <taxon>Argynnaceae</taxon>
        <taxon>Lepidopterella</taxon>
    </lineage>
</organism>
<evidence type="ECO:0000313" key="2">
    <source>
        <dbReference type="EMBL" id="OCK78805.1"/>
    </source>
</evidence>
<proteinExistence type="predicted"/>